<reference evidence="1 2" key="1">
    <citation type="submission" date="2022-08" db="EMBL/GenBank/DDBJ databases">
        <title>Reclassification of Massilia species as members of the genera Telluria, Duganella, Pseudoduganella, Mokoshia gen. nov. and Zemynaea gen. nov. using orthogonal and non-orthogonal genome-based approaches.</title>
        <authorList>
            <person name="Bowman J.P."/>
        </authorList>
    </citation>
    <scope>NUCLEOTIDE SEQUENCE [LARGE SCALE GENOMIC DNA]</scope>
    <source>
        <strain evidence="1 2">JCM 31606</strain>
    </source>
</reference>
<dbReference type="PANTHER" id="PTHR35564">
    <property type="match status" value="1"/>
</dbReference>
<comment type="caution">
    <text evidence="1">The sequence shown here is derived from an EMBL/GenBank/DDBJ whole genome shotgun (WGS) entry which is preliminary data.</text>
</comment>
<dbReference type="EMBL" id="JANUGU010000001">
    <property type="protein sequence ID" value="MCS0657022.1"/>
    <property type="molecule type" value="Genomic_DNA"/>
</dbReference>
<accession>A0ABT2CSS8</accession>
<dbReference type="PANTHER" id="PTHR35564:SF4">
    <property type="entry name" value="CYTOPLASMIC PROTEIN"/>
    <property type="match status" value="1"/>
</dbReference>
<evidence type="ECO:0000313" key="1">
    <source>
        <dbReference type="EMBL" id="MCS0657022.1"/>
    </source>
</evidence>
<dbReference type="NCBIfam" id="TIGR03347">
    <property type="entry name" value="VI_chp_1"/>
    <property type="match status" value="1"/>
</dbReference>
<dbReference type="Proteomes" id="UP001204621">
    <property type="component" value="Unassembled WGS sequence"/>
</dbReference>
<evidence type="ECO:0000313" key="2">
    <source>
        <dbReference type="Proteomes" id="UP001204621"/>
    </source>
</evidence>
<name>A0ABT2CSS8_9BURK</name>
<sequence>MRTAKRRFEPAVIERLFKEPYRFRFFQAVRLIELWLRRRGVTGDVSSYLRFQNSMSLSFPASELEAICVEPAGAAPAELRYIRITPSFMGFLGGRGALPVHYTERLAQHQLYQRDDGPRAFLDALSNRSLLMFYEAWRKYRLEFKCQADGRDQFLPLLLSLAGMGGTSLRGRLAADGIRDESLAHFAAALRHRPASAAQMARVLSAYFGQPISIGQFSGAWYEVPHAQQTTLGGADAVLGAGALAGSRVWQRDLRLLLTVGPLDYSSFDAFLPGGPAARALRGMLSMFTGAALEYEVEVVLRAAEVRNAALRQGEGGRLGWDAFLVRGPQTQDRRDVRYLLPD</sequence>
<dbReference type="Pfam" id="PF06996">
    <property type="entry name" value="T6SS_TssG"/>
    <property type="match status" value="1"/>
</dbReference>
<proteinExistence type="predicted"/>
<protein>
    <submittedName>
        <fullName evidence="1">Type VI secretion system baseplate subunit TssG</fullName>
    </submittedName>
</protein>
<organism evidence="1 2">
    <name type="scientific">Massilia terrae</name>
    <dbReference type="NCBI Taxonomy" id="1811224"/>
    <lineage>
        <taxon>Bacteria</taxon>
        <taxon>Pseudomonadati</taxon>
        <taxon>Pseudomonadota</taxon>
        <taxon>Betaproteobacteria</taxon>
        <taxon>Burkholderiales</taxon>
        <taxon>Oxalobacteraceae</taxon>
        <taxon>Telluria group</taxon>
        <taxon>Massilia</taxon>
    </lineage>
</organism>
<keyword evidence="2" id="KW-1185">Reference proteome</keyword>
<dbReference type="InterPro" id="IPR010732">
    <property type="entry name" value="T6SS_TssG-like"/>
</dbReference>
<gene>
    <name evidence="1" type="primary">tssG</name>
    <name evidence="1" type="ORF">NX778_02970</name>
</gene>
<dbReference type="RefSeq" id="WP_258810189.1">
    <property type="nucleotide sequence ID" value="NZ_JANUGU010000001.1"/>
</dbReference>